<dbReference type="AlphaFoldDB" id="A0A9P1KJ50"/>
<dbReference type="Proteomes" id="UP000032946">
    <property type="component" value="Chromosome"/>
</dbReference>
<reference evidence="1 2" key="1">
    <citation type="submission" date="2014-02" db="EMBL/GenBank/DDBJ databases">
        <authorList>
            <person name="Genoscope - CEA"/>
        </authorList>
    </citation>
    <scope>NUCLEOTIDE SEQUENCE [LARGE SCALE GENOMIC DNA]</scope>
    <source>
        <strain evidence="1 2">PCC 8005</strain>
    </source>
</reference>
<keyword evidence="2" id="KW-1185">Reference proteome</keyword>
<evidence type="ECO:0000313" key="1">
    <source>
        <dbReference type="EMBL" id="CDM98126.1"/>
    </source>
</evidence>
<sequence length="125" mass="14218">MRYRQPIIQTPTEEFALGVSFARRQSETSILGIGFPLARGADSDGQTRLSILRLSQEYTRRGTQQVLAARSQFSIGLNLLNSTINDDGPDSQYLAWRGQAQWLRLLAPNTPPYYCDRISNYLHRN</sequence>
<protein>
    <submittedName>
        <fullName evidence="1">Bacterial surface antigen, D15-like (Fragment part 3)</fullName>
    </submittedName>
</protein>
<dbReference type="Gene3D" id="2.40.160.50">
    <property type="entry name" value="membrane protein fhac: a member of the omp85/tpsb transporter family"/>
    <property type="match status" value="1"/>
</dbReference>
<gene>
    <name evidence="1" type="ORF">ARTHRO_60727</name>
</gene>
<evidence type="ECO:0000313" key="2">
    <source>
        <dbReference type="Proteomes" id="UP000032946"/>
    </source>
</evidence>
<proteinExistence type="predicted"/>
<name>A0A9P1KJ50_9CYAN</name>
<dbReference type="EMBL" id="FO818640">
    <property type="protein sequence ID" value="CDM98126.1"/>
    <property type="molecule type" value="Genomic_DNA"/>
</dbReference>
<accession>A0A9P1KJ50</accession>
<organism evidence="1 2">
    <name type="scientific">Limnospira indica PCC 8005</name>
    <dbReference type="NCBI Taxonomy" id="376219"/>
    <lineage>
        <taxon>Bacteria</taxon>
        <taxon>Bacillati</taxon>
        <taxon>Cyanobacteriota</taxon>
        <taxon>Cyanophyceae</taxon>
        <taxon>Oscillatoriophycideae</taxon>
        <taxon>Oscillatoriales</taxon>
        <taxon>Sirenicapillariaceae</taxon>
        <taxon>Limnospira</taxon>
    </lineage>
</organism>